<reference evidence="2 3" key="1">
    <citation type="submission" date="2019-07" db="EMBL/GenBank/DDBJ databases">
        <title>Microbispora hainanensis DSM 45428.</title>
        <authorList>
            <person name="Thawai C."/>
        </authorList>
    </citation>
    <scope>NUCLEOTIDE SEQUENCE [LARGE SCALE GENOMIC DNA]</scope>
    <source>
        <strain evidence="2 3">DSM 45428</strain>
    </source>
</reference>
<proteinExistence type="predicted"/>
<dbReference type="SUPFAM" id="SSF53850">
    <property type="entry name" value="Periplasmic binding protein-like II"/>
    <property type="match status" value="1"/>
</dbReference>
<keyword evidence="1" id="KW-0732">Signal</keyword>
<dbReference type="GO" id="GO:0030975">
    <property type="term" value="F:thiamine binding"/>
    <property type="evidence" value="ECO:0007669"/>
    <property type="project" value="TreeGrafter"/>
</dbReference>
<evidence type="ECO:0000313" key="2">
    <source>
        <dbReference type="EMBL" id="TQS22229.1"/>
    </source>
</evidence>
<sequence>MRLTSSGLFVQVRLSSIHAPQWEGQLSTRTVGLVAALTITTSVIAACGAAPTTAGGGSGSGDSKAASATSVQDFGGMDKLVEAAKKEGQLNTIALPPDWANYGEVIKAFEAKYGIKITNDNPDGSSQDEINAVKTLKGQDRAPDVLDLGSAFALSGAQEGLFAPYKVQSWDKIPDGQKDASGAWYYDYGGYISIGCDAKRVKTCPQTFADLLKPEYKGMVALNGDPTKAGAAFAGVYAASLANQGSFDDIQPGIDFFKKLKENGNFNPVEATPATVEKGETPITLDWDYLQASYAKEFSSKGVDWQIAIPGDGQYANFYAQAINKWAPHPAAARLWQEFLYSAEGQNLWLKGYARPVLLPSMQEDGSADATMVAQLPKVEGTPSFPTPDQVNKAKEVLASGWGAAVSG</sequence>
<evidence type="ECO:0000313" key="3">
    <source>
        <dbReference type="Proteomes" id="UP000316541"/>
    </source>
</evidence>
<evidence type="ECO:0000256" key="1">
    <source>
        <dbReference type="ARBA" id="ARBA00022729"/>
    </source>
</evidence>
<dbReference type="PANTHER" id="PTHR30006">
    <property type="entry name" value="THIAMINE-BINDING PERIPLASMIC PROTEIN-RELATED"/>
    <property type="match status" value="1"/>
</dbReference>
<comment type="caution">
    <text evidence="2">The sequence shown here is derived from an EMBL/GenBank/DDBJ whole genome shotgun (WGS) entry which is preliminary data.</text>
</comment>
<organism evidence="2 3">
    <name type="scientific">Microbispora hainanensis</name>
    <dbReference type="NCBI Taxonomy" id="568844"/>
    <lineage>
        <taxon>Bacteria</taxon>
        <taxon>Bacillati</taxon>
        <taxon>Actinomycetota</taxon>
        <taxon>Actinomycetes</taxon>
        <taxon>Streptosporangiales</taxon>
        <taxon>Streptosporangiaceae</taxon>
        <taxon>Microbispora</taxon>
    </lineage>
</organism>
<dbReference type="GO" id="GO:0030288">
    <property type="term" value="C:outer membrane-bounded periplasmic space"/>
    <property type="evidence" value="ECO:0007669"/>
    <property type="project" value="TreeGrafter"/>
</dbReference>
<dbReference type="GO" id="GO:0015888">
    <property type="term" value="P:thiamine transport"/>
    <property type="evidence" value="ECO:0007669"/>
    <property type="project" value="TreeGrafter"/>
</dbReference>
<gene>
    <name evidence="2" type="ORF">FLX08_08985</name>
</gene>
<dbReference type="AlphaFoldDB" id="A0A544YZM5"/>
<dbReference type="PANTHER" id="PTHR30006:SF2">
    <property type="entry name" value="ABC TRANSPORTER SUBSTRATE-BINDING PROTEIN"/>
    <property type="match status" value="1"/>
</dbReference>
<name>A0A544YZM5_9ACTN</name>
<protein>
    <submittedName>
        <fullName evidence="2">Extracellular solute-binding protein</fullName>
    </submittedName>
</protein>
<dbReference type="Pfam" id="PF13343">
    <property type="entry name" value="SBP_bac_6"/>
    <property type="match status" value="1"/>
</dbReference>
<dbReference type="GO" id="GO:0030976">
    <property type="term" value="F:thiamine pyrophosphate binding"/>
    <property type="evidence" value="ECO:0007669"/>
    <property type="project" value="TreeGrafter"/>
</dbReference>
<accession>A0A544YZM5</accession>
<dbReference type="EMBL" id="VIRM01000008">
    <property type="protein sequence ID" value="TQS22229.1"/>
    <property type="molecule type" value="Genomic_DNA"/>
</dbReference>
<dbReference type="Gene3D" id="3.40.190.10">
    <property type="entry name" value="Periplasmic binding protein-like II"/>
    <property type="match status" value="2"/>
</dbReference>
<dbReference type="Proteomes" id="UP000316541">
    <property type="component" value="Unassembled WGS sequence"/>
</dbReference>